<sequence length="255" mass="27517">MREFVKRSSTAPAGYFAWEAAGLRWLADAHGAPVVGVLDVSDDSLTLQRLDSARPTSASAREFGAGLARTHNAGASAFGVGPDDYTGPGFFGPLERPLEMTLQAWPSYGEFYAARIEQMLDHCPNPAAFRSGVRKVSDRLRGGDFDDTAGDPARVHGDLWSGNLMWTDRGGVLIDPAAHGGHHESDLAMLHLFGAPHLDAIIEGYAAVRPLADGWRERIALHQIYPLLAHVALFGEGYAAQTHRALERALLAPAR</sequence>
<dbReference type="KEGG" id="eke:EK0264_11125"/>
<evidence type="ECO:0000256" key="1">
    <source>
        <dbReference type="PIRNR" id="PIRNR006221"/>
    </source>
</evidence>
<dbReference type="SUPFAM" id="SSF56112">
    <property type="entry name" value="Protein kinase-like (PK-like)"/>
    <property type="match status" value="1"/>
</dbReference>
<dbReference type="EMBL" id="CP047156">
    <property type="protein sequence ID" value="QHC00781.1"/>
    <property type="molecule type" value="Genomic_DNA"/>
</dbReference>
<dbReference type="OrthoDB" id="5291879at2"/>
<keyword evidence="1 2" id="KW-0808">Transferase</keyword>
<dbReference type="Gene3D" id="3.30.200.20">
    <property type="entry name" value="Phosphorylase Kinase, domain 1"/>
    <property type="match status" value="1"/>
</dbReference>
<accession>A0A7L4YNB4</accession>
<gene>
    <name evidence="2" type="ORF">EK0264_11125</name>
</gene>
<comment type="similarity">
    <text evidence="1">Belongs to the fructosamine kinase family.</text>
</comment>
<name>A0A7L4YNB4_9ACTN</name>
<proteinExistence type="inferred from homology"/>
<dbReference type="PANTHER" id="PTHR12149">
    <property type="entry name" value="FRUCTOSAMINE 3 KINASE-RELATED PROTEIN"/>
    <property type="match status" value="1"/>
</dbReference>
<evidence type="ECO:0000313" key="3">
    <source>
        <dbReference type="Proteomes" id="UP000463857"/>
    </source>
</evidence>
<reference evidence="2 3" key="1">
    <citation type="journal article" date="2018" name="Int. J. Syst. Evol. Microbiol.">
        <title>Epidermidibacterium keratini gen. nov., sp. nov., a member of the family Sporichthyaceae, isolated from keratin epidermis.</title>
        <authorList>
            <person name="Lee D.G."/>
            <person name="Trujillo M.E."/>
            <person name="Kang S."/>
            <person name="Nam J.J."/>
            <person name="Kim Y.J."/>
        </authorList>
    </citation>
    <scope>NUCLEOTIDE SEQUENCE [LARGE SCALE GENOMIC DNA]</scope>
    <source>
        <strain evidence="2 3">EPI-7</strain>
    </source>
</reference>
<dbReference type="InParanoid" id="A0A7L4YNB4"/>
<dbReference type="PANTHER" id="PTHR12149:SF8">
    <property type="entry name" value="PROTEIN-RIBULOSAMINE 3-KINASE"/>
    <property type="match status" value="1"/>
</dbReference>
<dbReference type="InterPro" id="IPR011009">
    <property type="entry name" value="Kinase-like_dom_sf"/>
</dbReference>
<dbReference type="GO" id="GO:0016301">
    <property type="term" value="F:kinase activity"/>
    <property type="evidence" value="ECO:0007669"/>
    <property type="project" value="UniProtKB-UniRule"/>
</dbReference>
<dbReference type="Pfam" id="PF03881">
    <property type="entry name" value="Fructosamin_kin"/>
    <property type="match status" value="1"/>
</dbReference>
<keyword evidence="3" id="KW-1185">Reference proteome</keyword>
<keyword evidence="1" id="KW-0418">Kinase</keyword>
<dbReference type="RefSeq" id="WP_159545604.1">
    <property type="nucleotide sequence ID" value="NZ_CP047156.1"/>
</dbReference>
<evidence type="ECO:0000313" key="2">
    <source>
        <dbReference type="EMBL" id="QHC00781.1"/>
    </source>
</evidence>
<dbReference type="Gene3D" id="1.10.510.10">
    <property type="entry name" value="Transferase(Phosphotransferase) domain 1"/>
    <property type="match status" value="1"/>
</dbReference>
<dbReference type="AlphaFoldDB" id="A0A7L4YNB4"/>
<dbReference type="Proteomes" id="UP000463857">
    <property type="component" value="Chromosome"/>
</dbReference>
<protein>
    <submittedName>
        <fullName evidence="2">Phosphotransferase</fullName>
    </submittedName>
</protein>
<dbReference type="Gene3D" id="1.20.1270.240">
    <property type="match status" value="1"/>
</dbReference>
<organism evidence="2 3">
    <name type="scientific">Epidermidibacterium keratini</name>
    <dbReference type="NCBI Taxonomy" id="1891644"/>
    <lineage>
        <taxon>Bacteria</taxon>
        <taxon>Bacillati</taxon>
        <taxon>Actinomycetota</taxon>
        <taxon>Actinomycetes</taxon>
        <taxon>Sporichthyales</taxon>
        <taxon>Sporichthyaceae</taxon>
        <taxon>Epidermidibacterium</taxon>
    </lineage>
</organism>
<dbReference type="InterPro" id="IPR016477">
    <property type="entry name" value="Fructo-/Ketosamine-3-kinase"/>
</dbReference>
<dbReference type="PIRSF" id="PIRSF006221">
    <property type="entry name" value="Ketosamine-3-kinase"/>
    <property type="match status" value="1"/>
</dbReference>